<dbReference type="Proteomes" id="UP000728185">
    <property type="component" value="Unassembled WGS sequence"/>
</dbReference>
<gene>
    <name evidence="1" type="ORF">FBUS_05429</name>
</gene>
<sequence length="270" mass="30559">MRPFSSILTSSSSSQLADKPLPIEAFVISHLDTPKKELNNSIVRKQSLSWSSPYYHKCSNSEPGSVTGQSVTIRCPDTYTGRWLAVRSKSTLNICLVSVYIERAFDECFETQAIREGQRFSGTVFRYVRHTPQEFCRSTCMQASECEATVFAKQRSSGICQLITGFRIHNPSEPTETKETDNQLDCTQTNCVIEMNYCHGGTVQALEKGSVQTNALQTVTEIEQRDVKLEEDWLVRKSEKRRGDQSDQPVHVLSVYFEGRLECEAWDCGK</sequence>
<name>A0A8E0VNT4_9TREM</name>
<dbReference type="AlphaFoldDB" id="A0A8E0VNT4"/>
<dbReference type="OrthoDB" id="6240164at2759"/>
<dbReference type="EMBL" id="LUCM01001294">
    <property type="protein sequence ID" value="KAA0199158.1"/>
    <property type="molecule type" value="Genomic_DNA"/>
</dbReference>
<reference evidence="1" key="1">
    <citation type="submission" date="2019-05" db="EMBL/GenBank/DDBJ databases">
        <title>Annotation for the trematode Fasciolopsis buski.</title>
        <authorList>
            <person name="Choi Y.-J."/>
        </authorList>
    </citation>
    <scope>NUCLEOTIDE SEQUENCE</scope>
    <source>
        <strain evidence="1">HT</strain>
        <tissue evidence="1">Whole worm</tissue>
    </source>
</reference>
<evidence type="ECO:0000313" key="2">
    <source>
        <dbReference type="Proteomes" id="UP000728185"/>
    </source>
</evidence>
<keyword evidence="2" id="KW-1185">Reference proteome</keyword>
<accession>A0A8E0VNT4</accession>
<proteinExistence type="predicted"/>
<evidence type="ECO:0000313" key="1">
    <source>
        <dbReference type="EMBL" id="KAA0199158.1"/>
    </source>
</evidence>
<organism evidence="1 2">
    <name type="scientific">Fasciolopsis buskii</name>
    <dbReference type="NCBI Taxonomy" id="27845"/>
    <lineage>
        <taxon>Eukaryota</taxon>
        <taxon>Metazoa</taxon>
        <taxon>Spiralia</taxon>
        <taxon>Lophotrochozoa</taxon>
        <taxon>Platyhelminthes</taxon>
        <taxon>Trematoda</taxon>
        <taxon>Digenea</taxon>
        <taxon>Plagiorchiida</taxon>
        <taxon>Echinostomata</taxon>
        <taxon>Echinostomatoidea</taxon>
        <taxon>Fasciolidae</taxon>
        <taxon>Fasciolopsis</taxon>
    </lineage>
</organism>
<protein>
    <recommendedName>
        <fullName evidence="3">Apple domain-containing protein</fullName>
    </recommendedName>
</protein>
<evidence type="ECO:0008006" key="3">
    <source>
        <dbReference type="Google" id="ProtNLM"/>
    </source>
</evidence>
<comment type="caution">
    <text evidence="1">The sequence shown here is derived from an EMBL/GenBank/DDBJ whole genome shotgun (WGS) entry which is preliminary data.</text>
</comment>